<evidence type="ECO:0008006" key="3">
    <source>
        <dbReference type="Google" id="ProtNLM"/>
    </source>
</evidence>
<reference evidence="1 2" key="1">
    <citation type="submission" date="2024-07" db="EMBL/GenBank/DDBJ databases">
        <authorList>
            <person name="Lee S."/>
            <person name="Kang M."/>
        </authorList>
    </citation>
    <scope>NUCLEOTIDE SEQUENCE [LARGE SCALE GENOMIC DNA]</scope>
    <source>
        <strain evidence="1 2">DS6</strain>
    </source>
</reference>
<evidence type="ECO:0000313" key="2">
    <source>
        <dbReference type="Proteomes" id="UP001556631"/>
    </source>
</evidence>
<sequence>MTSDAGHTFARRERLALCDTALEVGPDASTLCEGWRAEDLVRHLAVRERPWLRLRPPADRSFEAYVDLVRTPPPLLRLVSPLDRAMNTVEYFVHHEDLRREQPGWEVRPLDPQAERELWGALKLLGRFLVRPARVPVVISDGPATATLRAGEWPATISGPVSELTLYLYGRKKVRGLSFDGPANRVAALRKAKLGF</sequence>
<evidence type="ECO:0000313" key="1">
    <source>
        <dbReference type="EMBL" id="MEX0427508.1"/>
    </source>
</evidence>
<proteinExistence type="predicted"/>
<name>A0ABV3SX44_9ACTN</name>
<dbReference type="Proteomes" id="UP001556631">
    <property type="component" value="Unassembled WGS sequence"/>
</dbReference>
<organism evidence="1 2">
    <name type="scientific">Nocardioides eburneus</name>
    <dbReference type="NCBI Taxonomy" id="3231482"/>
    <lineage>
        <taxon>Bacteria</taxon>
        <taxon>Bacillati</taxon>
        <taxon>Actinomycetota</taxon>
        <taxon>Actinomycetes</taxon>
        <taxon>Propionibacteriales</taxon>
        <taxon>Nocardioidaceae</taxon>
        <taxon>Nocardioides</taxon>
    </lineage>
</organism>
<protein>
    <recommendedName>
        <fullName evidence="3">TIGR03085 family protein</fullName>
    </recommendedName>
</protein>
<gene>
    <name evidence="1" type="ORF">AB3X52_07755</name>
</gene>
<dbReference type="EMBL" id="JBFPJR010000010">
    <property type="protein sequence ID" value="MEX0427508.1"/>
    <property type="molecule type" value="Genomic_DNA"/>
</dbReference>
<accession>A0ABV3SX44</accession>
<comment type="caution">
    <text evidence="1">The sequence shown here is derived from an EMBL/GenBank/DDBJ whole genome shotgun (WGS) entry which is preliminary data.</text>
</comment>
<keyword evidence="2" id="KW-1185">Reference proteome</keyword>
<dbReference type="RefSeq" id="WP_367992956.1">
    <property type="nucleotide sequence ID" value="NZ_JBFPJR010000010.1"/>
</dbReference>